<protein>
    <recommendedName>
        <fullName evidence="3">Methyltransferase type 11 domain-containing protein</fullName>
    </recommendedName>
</protein>
<dbReference type="GO" id="GO:0030688">
    <property type="term" value="C:preribosome, small subunit precursor"/>
    <property type="evidence" value="ECO:0007669"/>
    <property type="project" value="TreeGrafter"/>
</dbReference>
<dbReference type="InterPro" id="IPR013216">
    <property type="entry name" value="Methyltransf_11"/>
</dbReference>
<gene>
    <name evidence="4" type="ORF">H634G_09655</name>
</gene>
<dbReference type="GO" id="GO:0000056">
    <property type="term" value="P:ribosomal small subunit export from nucleus"/>
    <property type="evidence" value="ECO:0007669"/>
    <property type="project" value="TreeGrafter"/>
</dbReference>
<dbReference type="GO" id="GO:0005829">
    <property type="term" value="C:cytosol"/>
    <property type="evidence" value="ECO:0007669"/>
    <property type="project" value="TreeGrafter"/>
</dbReference>
<dbReference type="EMBL" id="KE384752">
    <property type="protein sequence ID" value="KJK75020.1"/>
    <property type="molecule type" value="Genomic_DNA"/>
</dbReference>
<evidence type="ECO:0000313" key="4">
    <source>
        <dbReference type="EMBL" id="KJK75020.1"/>
    </source>
</evidence>
<evidence type="ECO:0000259" key="3">
    <source>
        <dbReference type="Pfam" id="PF08241"/>
    </source>
</evidence>
<dbReference type="AlphaFoldDB" id="A0A0D9NR08"/>
<dbReference type="SUPFAM" id="SSF53335">
    <property type="entry name" value="S-adenosyl-L-methionine-dependent methyltransferases"/>
    <property type="match status" value="1"/>
</dbReference>
<evidence type="ECO:0000256" key="1">
    <source>
        <dbReference type="ARBA" id="ARBA00009078"/>
    </source>
</evidence>
<evidence type="ECO:0000256" key="2">
    <source>
        <dbReference type="SAM" id="MobiDB-lite"/>
    </source>
</evidence>
<keyword evidence="5" id="KW-1185">Reference proteome</keyword>
<dbReference type="STRING" id="1291518.A0A0D9NR08"/>
<feature type="region of interest" description="Disordered" evidence="2">
    <location>
        <begin position="336"/>
        <end position="355"/>
    </location>
</feature>
<feature type="domain" description="Methyltransferase type 11" evidence="3">
    <location>
        <begin position="441"/>
        <end position="539"/>
    </location>
</feature>
<feature type="compositionally biased region" description="Polar residues" evidence="2">
    <location>
        <begin position="343"/>
        <end position="353"/>
    </location>
</feature>
<dbReference type="CDD" id="cd02440">
    <property type="entry name" value="AdoMet_MTases"/>
    <property type="match status" value="1"/>
</dbReference>
<dbReference type="GO" id="GO:0005634">
    <property type="term" value="C:nucleus"/>
    <property type="evidence" value="ECO:0007669"/>
    <property type="project" value="TreeGrafter"/>
</dbReference>
<evidence type="ECO:0000313" key="5">
    <source>
        <dbReference type="Proteomes" id="UP000054544"/>
    </source>
</evidence>
<dbReference type="PANTHER" id="PTHR21531">
    <property type="entry name" value="LOW-TEMPERATURE VIABILITY PROTEIN LTV1-RELATED"/>
    <property type="match status" value="1"/>
</dbReference>
<reference evidence="5" key="1">
    <citation type="journal article" date="2014" name="BMC Genomics">
        <title>The genome sequence of the biocontrol fungus Metarhizium anisopliae and comparative genomics of Metarhizium species.</title>
        <authorList>
            <person name="Pattemore J.A."/>
            <person name="Hane J.K."/>
            <person name="Williams A.H."/>
            <person name="Wilson B.A."/>
            <person name="Stodart B.J."/>
            <person name="Ash G.J."/>
        </authorList>
    </citation>
    <scope>NUCLEOTIDE SEQUENCE [LARGE SCALE GENOMIC DNA]</scope>
    <source>
        <strain evidence="5">BRIP 53293</strain>
    </source>
</reference>
<organism evidence="4 5">
    <name type="scientific">Metarhizium anisopliae BRIP 53293</name>
    <dbReference type="NCBI Taxonomy" id="1291518"/>
    <lineage>
        <taxon>Eukaryota</taxon>
        <taxon>Fungi</taxon>
        <taxon>Dikarya</taxon>
        <taxon>Ascomycota</taxon>
        <taxon>Pezizomycotina</taxon>
        <taxon>Sordariomycetes</taxon>
        <taxon>Hypocreomycetidae</taxon>
        <taxon>Hypocreales</taxon>
        <taxon>Clavicipitaceae</taxon>
        <taxon>Metarhizium</taxon>
    </lineage>
</organism>
<proteinExistence type="inferred from homology"/>
<dbReference type="PANTHER" id="PTHR21531:SF0">
    <property type="entry name" value="PROTEIN LTV1 HOMOLOG"/>
    <property type="match status" value="1"/>
</dbReference>
<dbReference type="Pfam" id="PF08241">
    <property type="entry name" value="Methyltransf_11"/>
    <property type="match status" value="1"/>
</dbReference>
<dbReference type="GO" id="GO:0042274">
    <property type="term" value="P:ribosomal small subunit biogenesis"/>
    <property type="evidence" value="ECO:0007669"/>
    <property type="project" value="InterPro"/>
</dbReference>
<comment type="similarity">
    <text evidence="1">Belongs to the LTV1 family.</text>
</comment>
<dbReference type="InterPro" id="IPR029063">
    <property type="entry name" value="SAM-dependent_MTases_sf"/>
</dbReference>
<dbReference type="Proteomes" id="UP000054544">
    <property type="component" value="Unassembled WGS sequence"/>
</dbReference>
<dbReference type="InterPro" id="IPR007307">
    <property type="entry name" value="Ltv1"/>
</dbReference>
<dbReference type="Gene3D" id="3.40.50.150">
    <property type="entry name" value="Vaccinia Virus protein VP39"/>
    <property type="match status" value="1"/>
</dbReference>
<sequence length="665" mass="75401">MPRGKWIDKKTAQHFTLVHRPQNDPLIHDETAPAMVLNPTQPKPGSSKVKHLDDLASEFGSDAAAIRANEGEAANYGVYFDDTEYDYMQHLRDLNSASSGEVVFIEANTKSKGKQKESLEDALKKMDLEQKSGDLFEDEMLPSKNLTRVTYQAQQDVPDSIRGFQPDMDPRLREVLEALDDEAYVDDEDDDIFKNLTKDGQEINDGEFDEADFFDEDEDGWESDDTAKPTKEYKEEIPELVAVPEHPDVGPSQDWMEDFKQFKKEQKSGKPRVAPSHSELQSTWTTTTNGGRKKKRKGALTDASSYSMTSSSLVRTEQMSLLDARFDKIEESYLEDPEDDMASISQASTSSVVGPTRRDFDGILDDFLGSYTKPGKRTSKKSKAQTGLEQLEEIRRELGNTRHFGYWEKDTHWVFPLGGPLRRMEEKMHKLLDLAPGSQVLDAGCGVGHVALYMASRGLRVTAIDVLDHHLAKAKRNVARSGALCSLVSVQKMDYHHLETLPSESHDGVYTMETLVHATDPLEVLKGFYRILRPGGHVAMHEYDHDYESDEVIGKTLAKLMREVSEYGAMPTWRRARRGYYKQILEEAGFIDVEEHDYSENVRPMLRLFWLLSAIPYYFIVLFRLEKYFVNAIGGARGYYAQKYWRYVAISARKPATGGDGSTKC</sequence>
<name>A0A0D9NR08_METAN</name>
<dbReference type="OrthoDB" id="5852896at2759"/>
<feature type="region of interest" description="Disordered" evidence="2">
    <location>
        <begin position="262"/>
        <end position="314"/>
    </location>
</feature>
<dbReference type="Pfam" id="PF04180">
    <property type="entry name" value="LTV"/>
    <property type="match status" value="1"/>
</dbReference>
<dbReference type="GO" id="GO:0008757">
    <property type="term" value="F:S-adenosylmethionine-dependent methyltransferase activity"/>
    <property type="evidence" value="ECO:0007669"/>
    <property type="project" value="InterPro"/>
</dbReference>
<accession>A0A0D9NR08</accession>